<evidence type="ECO:0000256" key="6">
    <source>
        <dbReference type="ARBA" id="ARBA00049024"/>
    </source>
</evidence>
<dbReference type="InterPro" id="IPR020593">
    <property type="entry name" value="G-glutamylP_reductase_CS"/>
</dbReference>
<evidence type="ECO:0000313" key="10">
    <source>
        <dbReference type="EMBL" id="PFG40920.1"/>
    </source>
</evidence>
<dbReference type="Gene3D" id="3.40.309.10">
    <property type="entry name" value="Aldehyde Dehydrogenase, Chain A, domain 2"/>
    <property type="match status" value="1"/>
</dbReference>
<dbReference type="SUPFAM" id="SSF53720">
    <property type="entry name" value="ALDH-like"/>
    <property type="match status" value="1"/>
</dbReference>
<dbReference type="PANTHER" id="PTHR11063:SF8">
    <property type="entry name" value="DELTA-1-PYRROLINE-5-CARBOXYLATE SYNTHASE"/>
    <property type="match status" value="1"/>
</dbReference>
<evidence type="ECO:0000256" key="5">
    <source>
        <dbReference type="ARBA" id="ARBA00023002"/>
    </source>
</evidence>
<dbReference type="InterPro" id="IPR016162">
    <property type="entry name" value="Ald_DH_N"/>
</dbReference>
<dbReference type="Proteomes" id="UP000222106">
    <property type="component" value="Unassembled WGS sequence"/>
</dbReference>
<dbReference type="Pfam" id="PF00171">
    <property type="entry name" value="Aldedh"/>
    <property type="match status" value="1"/>
</dbReference>
<sequence length="449" mass="47173">MTDITYPTTNAGPGEDASAVATPAPAAVDDAREGVRGIALAAKQASRALATATRATKDAALHAMADALVAEAARIIDANGADLARGRENGMKESLLDRLALDEGRIAGIADALRELAALPDPVGEIVRGSTLPNGLRLRQVRVPMGVVGMIYEARPNVTVDAAGLALKSGNAVVLRGGSAAASSNEVIVAVLGEALVRQGLPRELVQSIDAYGRAGAVELMRARGLVDVLVPRGGADLIRTVVTESLVPVIETGVGNCHVFVDASADVAQAVPIVLNSKTQRTGVCNAAETLLVHRDVAPTFLPAVLEELRRRDVTIHGDDAVAANVPEGLRFEQATETDWETEYLSLDLAVRVVDSLDEALEHIRRYSSGHTEVICTRDTRSVQRFTTELDSAAIIVNASSRFTDGGQFGLGAEIGISTQKLHARGPMGLAELTTTTWIVEGDGQIRE</sequence>
<keyword evidence="3 7" id="KW-0641">Proline biosynthesis</keyword>
<comment type="pathway">
    <text evidence="1 7">Amino-acid biosynthesis; L-proline biosynthesis; L-glutamate 5-semialdehyde from L-glutamate: step 2/2.</text>
</comment>
<dbReference type="InterPro" id="IPR016161">
    <property type="entry name" value="Ald_DH/histidinol_DH"/>
</dbReference>
<evidence type="ECO:0000259" key="9">
    <source>
        <dbReference type="Pfam" id="PF00171"/>
    </source>
</evidence>
<dbReference type="AlphaFoldDB" id="A0A2A9ERM1"/>
<dbReference type="CDD" id="cd07079">
    <property type="entry name" value="ALDH_F18-19_ProA-GPR"/>
    <property type="match status" value="1"/>
</dbReference>
<feature type="compositionally biased region" description="Polar residues" evidence="8">
    <location>
        <begin position="1"/>
        <end position="11"/>
    </location>
</feature>
<organism evidence="10 11">
    <name type="scientific">Georgenia soli</name>
    <dbReference type="NCBI Taxonomy" id="638953"/>
    <lineage>
        <taxon>Bacteria</taxon>
        <taxon>Bacillati</taxon>
        <taxon>Actinomycetota</taxon>
        <taxon>Actinomycetes</taxon>
        <taxon>Micrococcales</taxon>
        <taxon>Bogoriellaceae</taxon>
        <taxon>Georgenia</taxon>
    </lineage>
</organism>
<dbReference type="InterPro" id="IPR000965">
    <property type="entry name" value="GPR_dom"/>
</dbReference>
<evidence type="ECO:0000256" key="1">
    <source>
        <dbReference type="ARBA" id="ARBA00004985"/>
    </source>
</evidence>
<dbReference type="GO" id="GO:0055129">
    <property type="term" value="P:L-proline biosynthetic process"/>
    <property type="evidence" value="ECO:0007669"/>
    <property type="project" value="UniProtKB-UniRule"/>
</dbReference>
<keyword evidence="11" id="KW-1185">Reference proteome</keyword>
<dbReference type="GO" id="GO:0050661">
    <property type="term" value="F:NADP binding"/>
    <property type="evidence" value="ECO:0007669"/>
    <property type="project" value="InterPro"/>
</dbReference>
<dbReference type="UniPathway" id="UPA00098">
    <property type="reaction ID" value="UER00360"/>
</dbReference>
<dbReference type="NCBIfam" id="TIGR00407">
    <property type="entry name" value="proA"/>
    <property type="match status" value="1"/>
</dbReference>
<dbReference type="GO" id="GO:0005737">
    <property type="term" value="C:cytoplasm"/>
    <property type="evidence" value="ECO:0007669"/>
    <property type="project" value="UniProtKB-SubCell"/>
</dbReference>
<evidence type="ECO:0000256" key="8">
    <source>
        <dbReference type="SAM" id="MobiDB-lite"/>
    </source>
</evidence>
<comment type="caution">
    <text evidence="10">The sequence shown here is derived from an EMBL/GenBank/DDBJ whole genome shotgun (WGS) entry which is preliminary data.</text>
</comment>
<evidence type="ECO:0000256" key="2">
    <source>
        <dbReference type="ARBA" id="ARBA00022605"/>
    </source>
</evidence>
<dbReference type="RefSeq" id="WP_098484752.1">
    <property type="nucleotide sequence ID" value="NZ_PDJI01000004.1"/>
</dbReference>
<evidence type="ECO:0000256" key="4">
    <source>
        <dbReference type="ARBA" id="ARBA00022857"/>
    </source>
</evidence>
<comment type="subcellular location">
    <subcellularLocation>
        <location evidence="7">Cytoplasm</location>
    </subcellularLocation>
</comment>
<reference evidence="10 11" key="1">
    <citation type="submission" date="2017-10" db="EMBL/GenBank/DDBJ databases">
        <title>Sequencing the genomes of 1000 actinobacteria strains.</title>
        <authorList>
            <person name="Klenk H.-P."/>
        </authorList>
    </citation>
    <scope>NUCLEOTIDE SEQUENCE [LARGE SCALE GENOMIC DNA]</scope>
    <source>
        <strain evidence="10 11">DSM 21838</strain>
    </source>
</reference>
<comment type="catalytic activity">
    <reaction evidence="6 7">
        <text>L-glutamate 5-semialdehyde + phosphate + NADP(+) = L-glutamyl 5-phosphate + NADPH + H(+)</text>
        <dbReference type="Rhea" id="RHEA:19541"/>
        <dbReference type="ChEBI" id="CHEBI:15378"/>
        <dbReference type="ChEBI" id="CHEBI:43474"/>
        <dbReference type="ChEBI" id="CHEBI:57783"/>
        <dbReference type="ChEBI" id="CHEBI:58066"/>
        <dbReference type="ChEBI" id="CHEBI:58274"/>
        <dbReference type="ChEBI" id="CHEBI:58349"/>
        <dbReference type="EC" id="1.2.1.41"/>
    </reaction>
</comment>
<dbReference type="OrthoDB" id="9809970at2"/>
<accession>A0A2A9ERM1</accession>
<dbReference type="Gene3D" id="3.40.605.10">
    <property type="entry name" value="Aldehyde Dehydrogenase, Chain A, domain 1"/>
    <property type="match status" value="1"/>
</dbReference>
<keyword evidence="4 7" id="KW-0521">NADP</keyword>
<dbReference type="PROSITE" id="PS01223">
    <property type="entry name" value="PROA"/>
    <property type="match status" value="1"/>
</dbReference>
<proteinExistence type="inferred from homology"/>
<dbReference type="InterPro" id="IPR016163">
    <property type="entry name" value="Ald_DH_C"/>
</dbReference>
<dbReference type="EMBL" id="PDJI01000004">
    <property type="protein sequence ID" value="PFG40920.1"/>
    <property type="molecule type" value="Genomic_DNA"/>
</dbReference>
<comment type="similarity">
    <text evidence="7">Belongs to the gamma-glutamyl phosphate reductase family.</text>
</comment>
<evidence type="ECO:0000313" key="11">
    <source>
        <dbReference type="Proteomes" id="UP000222106"/>
    </source>
</evidence>
<keyword evidence="5 7" id="KW-0560">Oxidoreductase</keyword>
<dbReference type="EC" id="1.2.1.41" evidence="7"/>
<keyword evidence="2 7" id="KW-0028">Amino-acid biosynthesis</keyword>
<dbReference type="InterPro" id="IPR015590">
    <property type="entry name" value="Aldehyde_DH_dom"/>
</dbReference>
<dbReference type="HAMAP" id="MF_00412">
    <property type="entry name" value="ProA"/>
    <property type="match status" value="1"/>
</dbReference>
<comment type="function">
    <text evidence="7">Catalyzes the NADPH-dependent reduction of L-glutamate 5-phosphate into L-glutamate 5-semialdehyde and phosphate. The product spontaneously undergoes cyclization to form 1-pyrroline-5-carboxylate.</text>
</comment>
<dbReference type="PANTHER" id="PTHR11063">
    <property type="entry name" value="GLUTAMATE SEMIALDEHYDE DEHYDROGENASE"/>
    <property type="match status" value="1"/>
</dbReference>
<dbReference type="GO" id="GO:0004350">
    <property type="term" value="F:glutamate-5-semialdehyde dehydrogenase activity"/>
    <property type="evidence" value="ECO:0007669"/>
    <property type="project" value="UniProtKB-UniRule"/>
</dbReference>
<dbReference type="FunFam" id="3.40.309.10:FF:000006">
    <property type="entry name" value="Gamma-glutamyl phosphate reductase"/>
    <property type="match status" value="1"/>
</dbReference>
<dbReference type="NCBIfam" id="NF001221">
    <property type="entry name" value="PRK00197.1"/>
    <property type="match status" value="1"/>
</dbReference>
<feature type="region of interest" description="Disordered" evidence="8">
    <location>
        <begin position="1"/>
        <end position="21"/>
    </location>
</feature>
<gene>
    <name evidence="7" type="primary">proA</name>
    <name evidence="10" type="ORF">ATJ97_3462</name>
</gene>
<evidence type="ECO:0000256" key="7">
    <source>
        <dbReference type="HAMAP-Rule" id="MF_00412"/>
    </source>
</evidence>
<keyword evidence="7" id="KW-0963">Cytoplasm</keyword>
<name>A0A2A9ERM1_9MICO</name>
<dbReference type="InterPro" id="IPR012134">
    <property type="entry name" value="Glu-5-SA_DH"/>
</dbReference>
<feature type="domain" description="Aldehyde dehydrogenase" evidence="9">
    <location>
        <begin position="39"/>
        <end position="315"/>
    </location>
</feature>
<dbReference type="PIRSF" id="PIRSF000151">
    <property type="entry name" value="GPR"/>
    <property type="match status" value="1"/>
</dbReference>
<evidence type="ECO:0000256" key="3">
    <source>
        <dbReference type="ARBA" id="ARBA00022650"/>
    </source>
</evidence>
<protein>
    <recommendedName>
        <fullName evidence="7">Gamma-glutamyl phosphate reductase</fullName>
        <shortName evidence="7">GPR</shortName>
        <ecNumber evidence="7">1.2.1.41</ecNumber>
    </recommendedName>
    <alternativeName>
        <fullName evidence="7">Glutamate-5-semialdehyde dehydrogenase</fullName>
    </alternativeName>
    <alternativeName>
        <fullName evidence="7">Glutamyl-gamma-semialdehyde dehydrogenase</fullName>
        <shortName evidence="7">GSA dehydrogenase</shortName>
    </alternativeName>
</protein>